<evidence type="ECO:0000313" key="3">
    <source>
        <dbReference type="Proteomes" id="UP000244005"/>
    </source>
</evidence>
<dbReference type="OrthoDB" id="1878647at2759"/>
<reference evidence="3" key="1">
    <citation type="journal article" date="2017" name="Cell">
        <title>Insights into land plant evolution garnered from the Marchantia polymorpha genome.</title>
        <authorList>
            <person name="Bowman J.L."/>
            <person name="Kohchi T."/>
            <person name="Yamato K.T."/>
            <person name="Jenkins J."/>
            <person name="Shu S."/>
            <person name="Ishizaki K."/>
            <person name="Yamaoka S."/>
            <person name="Nishihama R."/>
            <person name="Nakamura Y."/>
            <person name="Berger F."/>
            <person name="Adam C."/>
            <person name="Aki S.S."/>
            <person name="Althoff F."/>
            <person name="Araki T."/>
            <person name="Arteaga-Vazquez M.A."/>
            <person name="Balasubrmanian S."/>
            <person name="Barry K."/>
            <person name="Bauer D."/>
            <person name="Boehm C.R."/>
            <person name="Briginshaw L."/>
            <person name="Caballero-Perez J."/>
            <person name="Catarino B."/>
            <person name="Chen F."/>
            <person name="Chiyoda S."/>
            <person name="Chovatia M."/>
            <person name="Davies K.M."/>
            <person name="Delmans M."/>
            <person name="Demura T."/>
            <person name="Dierschke T."/>
            <person name="Dolan L."/>
            <person name="Dorantes-Acosta A.E."/>
            <person name="Eklund D.M."/>
            <person name="Florent S.N."/>
            <person name="Flores-Sandoval E."/>
            <person name="Fujiyama A."/>
            <person name="Fukuzawa H."/>
            <person name="Galik B."/>
            <person name="Grimanelli D."/>
            <person name="Grimwood J."/>
            <person name="Grossniklaus U."/>
            <person name="Hamada T."/>
            <person name="Haseloff J."/>
            <person name="Hetherington A.J."/>
            <person name="Higo A."/>
            <person name="Hirakawa Y."/>
            <person name="Hundley H.N."/>
            <person name="Ikeda Y."/>
            <person name="Inoue K."/>
            <person name="Inoue S.I."/>
            <person name="Ishida S."/>
            <person name="Jia Q."/>
            <person name="Kakita M."/>
            <person name="Kanazawa T."/>
            <person name="Kawai Y."/>
            <person name="Kawashima T."/>
            <person name="Kennedy M."/>
            <person name="Kinose K."/>
            <person name="Kinoshita T."/>
            <person name="Kohara Y."/>
            <person name="Koide E."/>
            <person name="Komatsu K."/>
            <person name="Kopischke S."/>
            <person name="Kubo M."/>
            <person name="Kyozuka J."/>
            <person name="Lagercrantz U."/>
            <person name="Lin S.S."/>
            <person name="Lindquist E."/>
            <person name="Lipzen A.M."/>
            <person name="Lu C.W."/>
            <person name="De Luna E."/>
            <person name="Martienssen R.A."/>
            <person name="Minamino N."/>
            <person name="Mizutani M."/>
            <person name="Mizutani M."/>
            <person name="Mochizuki N."/>
            <person name="Monte I."/>
            <person name="Mosher R."/>
            <person name="Nagasaki H."/>
            <person name="Nakagami H."/>
            <person name="Naramoto S."/>
            <person name="Nishitani K."/>
            <person name="Ohtani M."/>
            <person name="Okamoto T."/>
            <person name="Okumura M."/>
            <person name="Phillips J."/>
            <person name="Pollak B."/>
            <person name="Reinders A."/>
            <person name="Rovekamp M."/>
            <person name="Sano R."/>
            <person name="Sawa S."/>
            <person name="Schmid M.W."/>
            <person name="Shirakawa M."/>
            <person name="Solano R."/>
            <person name="Spunde A."/>
            <person name="Suetsugu N."/>
            <person name="Sugano S."/>
            <person name="Sugiyama A."/>
            <person name="Sun R."/>
            <person name="Suzuki Y."/>
            <person name="Takenaka M."/>
            <person name="Takezawa D."/>
            <person name="Tomogane H."/>
            <person name="Tsuzuki M."/>
            <person name="Ueda T."/>
            <person name="Umeda M."/>
            <person name="Ward J.M."/>
            <person name="Watanabe Y."/>
            <person name="Yazaki K."/>
            <person name="Yokoyama R."/>
            <person name="Yoshitake Y."/>
            <person name="Yotsui I."/>
            <person name="Zachgo S."/>
            <person name="Schmutz J."/>
        </authorList>
    </citation>
    <scope>NUCLEOTIDE SEQUENCE [LARGE SCALE GENOMIC DNA]</scope>
    <source>
        <strain evidence="3">Tak-1</strain>
    </source>
</reference>
<protein>
    <submittedName>
        <fullName evidence="2">Uncharacterized protein</fullName>
    </submittedName>
</protein>
<dbReference type="AlphaFoldDB" id="A0A2R6WG99"/>
<evidence type="ECO:0000256" key="1">
    <source>
        <dbReference type="SAM" id="MobiDB-lite"/>
    </source>
</evidence>
<evidence type="ECO:0000313" key="2">
    <source>
        <dbReference type="EMBL" id="PTQ32885.1"/>
    </source>
</evidence>
<feature type="region of interest" description="Disordered" evidence="1">
    <location>
        <begin position="1"/>
        <end position="20"/>
    </location>
</feature>
<dbReference type="Proteomes" id="UP000244005">
    <property type="component" value="Unassembled WGS sequence"/>
</dbReference>
<dbReference type="EMBL" id="KZ772766">
    <property type="protein sequence ID" value="PTQ32885.1"/>
    <property type="molecule type" value="Genomic_DNA"/>
</dbReference>
<sequence>MWEKARGNWGCSGEGLHRKHKNSPWRTGAFSSIGELEPWMGGGYEQPVPSFASQYVTGDGGLSGRRSTLSAATEGKRLAEQLVASFAASSDPVGDAGECLASAALWLQTMKSRMQTGDSGALSTSSLASPIMGDANSLALGGSLVGMNGGVAMLSQSPLSASSIGGSSAGLGNLVINSGACGMGSSLIGNYLPRVNPPSTNMPPGPRAMLPRTLRYEDYKDRPSDYLRKCWF</sequence>
<keyword evidence="3" id="KW-1185">Reference proteome</keyword>
<organism evidence="2 3">
    <name type="scientific">Marchantia polymorpha</name>
    <name type="common">Common liverwort</name>
    <name type="synonym">Marchantia aquatica</name>
    <dbReference type="NCBI Taxonomy" id="3197"/>
    <lineage>
        <taxon>Eukaryota</taxon>
        <taxon>Viridiplantae</taxon>
        <taxon>Streptophyta</taxon>
        <taxon>Embryophyta</taxon>
        <taxon>Marchantiophyta</taxon>
        <taxon>Marchantiopsida</taxon>
        <taxon>Marchantiidae</taxon>
        <taxon>Marchantiales</taxon>
        <taxon>Marchantiaceae</taxon>
        <taxon>Marchantia</taxon>
    </lineage>
</organism>
<name>A0A2R6WG99_MARPO</name>
<accession>A0A2R6WG99</accession>
<gene>
    <name evidence="2" type="ORF">MARPO_0094s0058</name>
</gene>
<proteinExistence type="predicted"/>